<dbReference type="InterPro" id="IPR042188">
    <property type="entry name" value="MmgE/PrpD_sf_2"/>
</dbReference>
<name>A0A1G4UTF4_9HYPH</name>
<organism evidence="4 5">
    <name type="scientific">Ancylobacter rudongensis</name>
    <dbReference type="NCBI Taxonomy" id="177413"/>
    <lineage>
        <taxon>Bacteria</taxon>
        <taxon>Pseudomonadati</taxon>
        <taxon>Pseudomonadota</taxon>
        <taxon>Alphaproteobacteria</taxon>
        <taxon>Hyphomicrobiales</taxon>
        <taxon>Xanthobacteraceae</taxon>
        <taxon>Ancylobacter</taxon>
    </lineage>
</organism>
<proteinExistence type="inferred from homology"/>
<protein>
    <submittedName>
        <fullName evidence="4">2-methylcitrate dehydratase PrpD</fullName>
    </submittedName>
</protein>
<gene>
    <name evidence="4" type="ORF">SAMN05660859_0365</name>
</gene>
<dbReference type="STRING" id="177413.SAMN05660859_0365"/>
<dbReference type="GO" id="GO:0016829">
    <property type="term" value="F:lyase activity"/>
    <property type="evidence" value="ECO:0007669"/>
    <property type="project" value="InterPro"/>
</dbReference>
<comment type="similarity">
    <text evidence="1">Belongs to the PrpD family.</text>
</comment>
<accession>A0A1G4UTF4</accession>
<dbReference type="Pfam" id="PF19305">
    <property type="entry name" value="MmgE_PrpD_C"/>
    <property type="match status" value="1"/>
</dbReference>
<dbReference type="Proteomes" id="UP000198889">
    <property type="component" value="Unassembled WGS sequence"/>
</dbReference>
<dbReference type="InterPro" id="IPR005656">
    <property type="entry name" value="MmgE_PrpD"/>
</dbReference>
<keyword evidence="5" id="KW-1185">Reference proteome</keyword>
<dbReference type="Pfam" id="PF03972">
    <property type="entry name" value="MmgE_PrpD_N"/>
    <property type="match status" value="1"/>
</dbReference>
<dbReference type="PANTHER" id="PTHR16943">
    <property type="entry name" value="2-METHYLCITRATE DEHYDRATASE-RELATED"/>
    <property type="match status" value="1"/>
</dbReference>
<feature type="domain" description="MmgE/PrpD N-terminal" evidence="2">
    <location>
        <begin position="12"/>
        <end position="246"/>
    </location>
</feature>
<evidence type="ECO:0000259" key="3">
    <source>
        <dbReference type="Pfam" id="PF19305"/>
    </source>
</evidence>
<dbReference type="InterPro" id="IPR045337">
    <property type="entry name" value="MmgE_PrpD_C"/>
</dbReference>
<dbReference type="AlphaFoldDB" id="A0A1G4UTF4"/>
<feature type="domain" description="MmgE/PrpD C-terminal" evidence="3">
    <location>
        <begin position="272"/>
        <end position="443"/>
    </location>
</feature>
<evidence type="ECO:0000313" key="4">
    <source>
        <dbReference type="EMBL" id="SCW96918.1"/>
    </source>
</evidence>
<dbReference type="Gene3D" id="1.10.4100.10">
    <property type="entry name" value="2-methylcitrate dehydratase PrpD"/>
    <property type="match status" value="1"/>
</dbReference>
<dbReference type="PANTHER" id="PTHR16943:SF8">
    <property type="entry name" value="2-METHYLCITRATE DEHYDRATASE"/>
    <property type="match status" value="1"/>
</dbReference>
<dbReference type="RefSeq" id="WP_205409377.1">
    <property type="nucleotide sequence ID" value="NZ_FMTP01000016.1"/>
</dbReference>
<dbReference type="EMBL" id="FMTP01000016">
    <property type="protein sequence ID" value="SCW96918.1"/>
    <property type="molecule type" value="Genomic_DNA"/>
</dbReference>
<dbReference type="SUPFAM" id="SSF103378">
    <property type="entry name" value="2-methylcitrate dehydratase PrpD"/>
    <property type="match status" value="1"/>
</dbReference>
<dbReference type="InterPro" id="IPR036148">
    <property type="entry name" value="MmgE/PrpD_sf"/>
</dbReference>
<sequence length="467" mass="47952">MSPTPRNPSRLLAEWGSAVRAADIPDRIRHVAKACVIDTVGVALAGAGTPVAGLARQFAARNVAAGRSEIWGTPARLAAMGAAACNATAAHALDFDDNCYAGFVHGSAVIVPAAIAIAQETGATGAELLTAITIGAECEYAVGAAAGQDLYDKGWWTTGLLGPIGAGVAAGHLLRLDARQMRACIGLAVAGAGGSKSCFATDAKALLAGEASAAGLRAALLAASGASGPDEPFTHRNGFAALHTDGAFDSAAFADLGRSWRLETPGIDIKKFPICLSSHAAVDVVADIIAREGLAADEVVSVLCDVPPVVVANLAYAAPATPREAQFSMEFAIAATLCFGAPGVEQLRDEVLADPALRAMMARVRMVSGPMWDATRRRDAPEGASVALSLRDGRTFAGYQTHARGTAVNPLPPAQLRAKFLRCAEPTLGKPAAQRLLQALDDLDAEVPVRDLLNAALTGAQTRMPAE</sequence>
<reference evidence="5" key="1">
    <citation type="submission" date="2016-10" db="EMBL/GenBank/DDBJ databases">
        <authorList>
            <person name="Varghese N."/>
            <person name="Submissions S."/>
        </authorList>
    </citation>
    <scope>NUCLEOTIDE SEQUENCE [LARGE SCALE GENOMIC DNA]</scope>
    <source>
        <strain evidence="5">CGMCC 1.1761</strain>
    </source>
</reference>
<dbReference type="InterPro" id="IPR042183">
    <property type="entry name" value="MmgE/PrpD_sf_1"/>
</dbReference>
<evidence type="ECO:0000313" key="5">
    <source>
        <dbReference type="Proteomes" id="UP000198889"/>
    </source>
</evidence>
<evidence type="ECO:0000259" key="2">
    <source>
        <dbReference type="Pfam" id="PF03972"/>
    </source>
</evidence>
<dbReference type="Gene3D" id="3.30.1330.120">
    <property type="entry name" value="2-methylcitrate dehydratase PrpD"/>
    <property type="match status" value="1"/>
</dbReference>
<evidence type="ECO:0000256" key="1">
    <source>
        <dbReference type="ARBA" id="ARBA00006174"/>
    </source>
</evidence>
<dbReference type="InterPro" id="IPR045336">
    <property type="entry name" value="MmgE_PrpD_N"/>
</dbReference>